<evidence type="ECO:0000256" key="7">
    <source>
        <dbReference type="ARBA" id="ARBA00023136"/>
    </source>
</evidence>
<reference evidence="11" key="1">
    <citation type="submission" date="2022-05" db="EMBL/GenBank/DDBJ databases">
        <authorList>
            <person name="Pankratov T."/>
        </authorList>
    </citation>
    <scope>NUCLEOTIDE SEQUENCE</scope>
    <source>
        <strain evidence="11">BP6-180914</strain>
    </source>
</reference>
<name>A0AA41Z4D9_9HYPH</name>
<feature type="transmembrane region" description="Helical" evidence="9">
    <location>
        <begin position="40"/>
        <end position="64"/>
    </location>
</feature>
<dbReference type="InterPro" id="IPR003362">
    <property type="entry name" value="Bact_transf"/>
</dbReference>
<accession>A0AA41Z4D9</accession>
<sequence length="232" mass="25719">MSEATGSIEASAEFSADAPFDCVDGLQSGALSDVKRGFDFGVALTALVLFAPLIATIALVLLVSQGRPVLIRHRRIGRKGKDFPCFKFRTMVRDADKVLQGVLEQNPAMRAEWESRRKLQNDPRITSFGRVLRETSVDEIPQLFNVLLGDMSLVGPRPIVQDEVAFYGPKIAHYHRVRPGLTGAWQVGGRSDVSFSKRVELDTAYVMSWSFKADIRILIKTIPVVLNRKGSC</sequence>
<dbReference type="GO" id="GO:0000271">
    <property type="term" value="P:polysaccharide biosynthetic process"/>
    <property type="evidence" value="ECO:0007669"/>
    <property type="project" value="UniProtKB-KW"/>
</dbReference>
<keyword evidence="12" id="KW-1185">Reference proteome</keyword>
<keyword evidence="6 9" id="KW-1133">Transmembrane helix</keyword>
<protein>
    <submittedName>
        <fullName evidence="11">Sugar transferase</fullName>
    </submittedName>
</protein>
<dbReference type="GO" id="GO:0016780">
    <property type="term" value="F:phosphotransferase activity, for other substituted phosphate groups"/>
    <property type="evidence" value="ECO:0007669"/>
    <property type="project" value="TreeGrafter"/>
</dbReference>
<keyword evidence="5 9" id="KW-0812">Transmembrane</keyword>
<proteinExistence type="inferred from homology"/>
<evidence type="ECO:0000256" key="4">
    <source>
        <dbReference type="ARBA" id="ARBA00022679"/>
    </source>
</evidence>
<evidence type="ECO:0000256" key="3">
    <source>
        <dbReference type="ARBA" id="ARBA00022475"/>
    </source>
</evidence>
<comment type="caution">
    <text evidence="11">The sequence shown here is derived from an EMBL/GenBank/DDBJ whole genome shotgun (WGS) entry which is preliminary data.</text>
</comment>
<evidence type="ECO:0000256" key="2">
    <source>
        <dbReference type="ARBA" id="ARBA00006464"/>
    </source>
</evidence>
<dbReference type="PANTHER" id="PTHR30576:SF4">
    <property type="entry name" value="UNDECAPRENYL-PHOSPHATE GALACTOSE PHOSPHOTRANSFERASE"/>
    <property type="match status" value="1"/>
</dbReference>
<dbReference type="AlphaFoldDB" id="A0AA41Z4D9"/>
<dbReference type="EMBL" id="JAMOIM010000008">
    <property type="protein sequence ID" value="MCW6509042.1"/>
    <property type="molecule type" value="Genomic_DNA"/>
</dbReference>
<keyword evidence="8" id="KW-0270">Exopolysaccharide synthesis</keyword>
<evidence type="ECO:0000256" key="5">
    <source>
        <dbReference type="ARBA" id="ARBA00022692"/>
    </source>
</evidence>
<dbReference type="Proteomes" id="UP001165667">
    <property type="component" value="Unassembled WGS sequence"/>
</dbReference>
<evidence type="ECO:0000256" key="8">
    <source>
        <dbReference type="ARBA" id="ARBA00023169"/>
    </source>
</evidence>
<dbReference type="GO" id="GO:0005886">
    <property type="term" value="C:plasma membrane"/>
    <property type="evidence" value="ECO:0007669"/>
    <property type="project" value="UniProtKB-SubCell"/>
</dbReference>
<evidence type="ECO:0000313" key="12">
    <source>
        <dbReference type="Proteomes" id="UP001165667"/>
    </source>
</evidence>
<keyword evidence="7 9" id="KW-0472">Membrane</keyword>
<evidence type="ECO:0000256" key="1">
    <source>
        <dbReference type="ARBA" id="ARBA00004236"/>
    </source>
</evidence>
<dbReference type="PANTHER" id="PTHR30576">
    <property type="entry name" value="COLANIC BIOSYNTHESIS UDP-GLUCOSE LIPID CARRIER TRANSFERASE"/>
    <property type="match status" value="1"/>
</dbReference>
<keyword evidence="3" id="KW-1003">Cell membrane</keyword>
<dbReference type="Pfam" id="PF02397">
    <property type="entry name" value="Bac_transf"/>
    <property type="match status" value="1"/>
</dbReference>
<evidence type="ECO:0000313" key="11">
    <source>
        <dbReference type="EMBL" id="MCW6509042.1"/>
    </source>
</evidence>
<keyword evidence="4 11" id="KW-0808">Transferase</keyword>
<gene>
    <name evidence="11" type="ORF">M8523_13520</name>
</gene>
<comment type="similarity">
    <text evidence="2">Belongs to the bacterial sugar transferase family.</text>
</comment>
<evidence type="ECO:0000259" key="10">
    <source>
        <dbReference type="Pfam" id="PF02397"/>
    </source>
</evidence>
<comment type="subcellular location">
    <subcellularLocation>
        <location evidence="1">Cell membrane</location>
    </subcellularLocation>
</comment>
<evidence type="ECO:0000256" key="9">
    <source>
        <dbReference type="SAM" id="Phobius"/>
    </source>
</evidence>
<organism evidence="11 12">
    <name type="scientific">Lichenifustis flavocetrariae</name>
    <dbReference type="NCBI Taxonomy" id="2949735"/>
    <lineage>
        <taxon>Bacteria</taxon>
        <taxon>Pseudomonadati</taxon>
        <taxon>Pseudomonadota</taxon>
        <taxon>Alphaproteobacteria</taxon>
        <taxon>Hyphomicrobiales</taxon>
        <taxon>Lichenihabitantaceae</taxon>
        <taxon>Lichenifustis</taxon>
    </lineage>
</organism>
<dbReference type="RefSeq" id="WP_282585409.1">
    <property type="nucleotide sequence ID" value="NZ_JAMOIM010000008.1"/>
</dbReference>
<feature type="domain" description="Bacterial sugar transferase" evidence="10">
    <location>
        <begin position="35"/>
        <end position="226"/>
    </location>
</feature>
<evidence type="ECO:0000256" key="6">
    <source>
        <dbReference type="ARBA" id="ARBA00022989"/>
    </source>
</evidence>